<dbReference type="FunFam" id="3.90.226.10:FF:000009">
    <property type="entry name" value="Carnitinyl-CoA dehydratase"/>
    <property type="match status" value="1"/>
</dbReference>
<dbReference type="AlphaFoldDB" id="A0A5E8GT20"/>
<dbReference type="InterPro" id="IPR001753">
    <property type="entry name" value="Enoyl-CoA_hydra/iso"/>
</dbReference>
<sequence length="263" mass="28613">MQTNILFEQKDRVAILTLNRPEKLNALNYKTNDQMLALLDEIEQNRGIGAVVITGAGDRAFSAGGDIHEFTESIKEDVEVAVREFCKRGQTMTARLEAFPKPIIAAVNGVAFGGGCEITEAVHLAVASEEAVFAKPEINIGIPPTFGGTQRLSRLAGRKRALELLLTGDTFSAQRAYELGLVNKVVPHNELLPAAIDLADRVLRHSPLAASRIISAVTRGLNTTIEEGLLIEREQFARMAATKDVIEGLDAWIARRTPIYKGA</sequence>
<dbReference type="NCBIfam" id="NF004634">
    <property type="entry name" value="PRK05980.1"/>
    <property type="match status" value="1"/>
</dbReference>
<dbReference type="Gene3D" id="1.10.12.10">
    <property type="entry name" value="Lyase 2-enoyl-coa Hydratase, Chain A, domain 2"/>
    <property type="match status" value="1"/>
</dbReference>
<dbReference type="EC" id="4.2.1.17" evidence="3"/>
<keyword evidence="2 3" id="KW-0456">Lyase</keyword>
<organism evidence="3 4">
    <name type="scientific">Roseibium alexandrii (strain DSM 17067 / NCIMB 14079 / DFL-11)</name>
    <name type="common">Labrenzia alexandrii</name>
    <dbReference type="NCBI Taxonomy" id="244592"/>
    <lineage>
        <taxon>Bacteria</taxon>
        <taxon>Pseudomonadati</taxon>
        <taxon>Pseudomonadota</taxon>
        <taxon>Alphaproteobacteria</taxon>
        <taxon>Hyphomicrobiales</taxon>
        <taxon>Stappiaceae</taxon>
        <taxon>Roseibium</taxon>
    </lineage>
</organism>
<gene>
    <name evidence="3" type="ORF">SADFL11_202</name>
</gene>
<evidence type="ECO:0000256" key="1">
    <source>
        <dbReference type="ARBA" id="ARBA00005254"/>
    </source>
</evidence>
<dbReference type="GO" id="GO:0006635">
    <property type="term" value="P:fatty acid beta-oxidation"/>
    <property type="evidence" value="ECO:0007669"/>
    <property type="project" value="TreeGrafter"/>
</dbReference>
<dbReference type="InterPro" id="IPR029045">
    <property type="entry name" value="ClpP/crotonase-like_dom_sf"/>
</dbReference>
<reference evidence="3 4" key="1">
    <citation type="submission" date="2008-01" db="EMBL/GenBank/DDBJ databases">
        <authorList>
            <person name="Wagner-Dobler I."/>
            <person name="Ferriera S."/>
            <person name="Johnson J."/>
            <person name="Kravitz S."/>
            <person name="Beeson K."/>
            <person name="Sutton G."/>
            <person name="Rogers Y.-H."/>
            <person name="Friedman R."/>
            <person name="Frazier M."/>
            <person name="Venter J.C."/>
        </authorList>
    </citation>
    <scope>NUCLEOTIDE SEQUENCE [LARGE SCALE GENOMIC DNA]</scope>
    <source>
        <strain evidence="4">DSM 17067 / NCIMB 14079 / DFL-11</strain>
    </source>
</reference>
<dbReference type="PANTHER" id="PTHR11941:SF54">
    <property type="entry name" value="ENOYL-COA HYDRATASE, MITOCHONDRIAL"/>
    <property type="match status" value="1"/>
</dbReference>
<comment type="similarity">
    <text evidence="1">Belongs to the enoyl-CoA hydratase/isomerase family.</text>
</comment>
<dbReference type="GO" id="GO:0004300">
    <property type="term" value="F:enoyl-CoA hydratase activity"/>
    <property type="evidence" value="ECO:0007669"/>
    <property type="project" value="UniProtKB-EC"/>
</dbReference>
<comment type="caution">
    <text evidence="3">The sequence shown here is derived from an EMBL/GenBank/DDBJ whole genome shotgun (WGS) entry which is preliminary data.</text>
</comment>
<dbReference type="SUPFAM" id="SSF52096">
    <property type="entry name" value="ClpP/crotonase"/>
    <property type="match status" value="1"/>
</dbReference>
<dbReference type="PANTHER" id="PTHR11941">
    <property type="entry name" value="ENOYL-COA HYDRATASE-RELATED"/>
    <property type="match status" value="1"/>
</dbReference>
<evidence type="ECO:0000313" key="4">
    <source>
        <dbReference type="Proteomes" id="UP000004703"/>
    </source>
</evidence>
<dbReference type="Pfam" id="PF00378">
    <property type="entry name" value="ECH_1"/>
    <property type="match status" value="1"/>
</dbReference>
<reference evidence="3 4" key="2">
    <citation type="submission" date="2013-04" db="EMBL/GenBank/DDBJ databases">
        <authorList>
            <person name="Fiebig A."/>
            <person name="Pradella S."/>
            <person name="Wagner-Doebler I."/>
        </authorList>
    </citation>
    <scope>NUCLEOTIDE SEQUENCE [LARGE SCALE GENOMIC DNA]</scope>
    <source>
        <strain evidence="4">DSM 17067 / NCIMB 14079 / DFL-11</strain>
    </source>
</reference>
<name>A0A5E8GT20_ROSAD</name>
<dbReference type="CDD" id="cd06558">
    <property type="entry name" value="crotonase-like"/>
    <property type="match status" value="1"/>
</dbReference>
<dbReference type="Gene3D" id="3.90.226.10">
    <property type="entry name" value="2-enoyl-CoA Hydratase, Chain A, domain 1"/>
    <property type="match status" value="1"/>
</dbReference>
<dbReference type="Proteomes" id="UP000004703">
    <property type="component" value="Chromosome"/>
</dbReference>
<evidence type="ECO:0000256" key="2">
    <source>
        <dbReference type="ARBA" id="ARBA00023239"/>
    </source>
</evidence>
<protein>
    <submittedName>
        <fullName evidence="3">Enoyl-CoA hydratase/carnithine racemase</fullName>
        <ecNumber evidence="3">4.2.1.17</ecNumber>
    </submittedName>
</protein>
<accession>A0A5E8GT20</accession>
<dbReference type="InterPro" id="IPR014748">
    <property type="entry name" value="Enoyl-CoA_hydra_C"/>
</dbReference>
<proteinExistence type="inferred from homology"/>
<evidence type="ECO:0000313" key="3">
    <source>
        <dbReference type="EMBL" id="EEE42916.1"/>
    </source>
</evidence>
<dbReference type="EMBL" id="ACCU02000003">
    <property type="protein sequence ID" value="EEE42916.1"/>
    <property type="molecule type" value="Genomic_DNA"/>
</dbReference>
<dbReference type="RefSeq" id="WP_008188616.1">
    <property type="nucleotide sequence ID" value="NZ_CM011002.1"/>
</dbReference>